<dbReference type="Proteomes" id="UP000321805">
    <property type="component" value="Chromosome"/>
</dbReference>
<organism evidence="1 2">
    <name type="scientific">Baekduia soli</name>
    <dbReference type="NCBI Taxonomy" id="496014"/>
    <lineage>
        <taxon>Bacteria</taxon>
        <taxon>Bacillati</taxon>
        <taxon>Actinomycetota</taxon>
        <taxon>Thermoleophilia</taxon>
        <taxon>Solirubrobacterales</taxon>
        <taxon>Baekduiaceae</taxon>
        <taxon>Baekduia</taxon>
    </lineage>
</organism>
<protein>
    <submittedName>
        <fullName evidence="1">Uncharacterized protein</fullName>
    </submittedName>
</protein>
<keyword evidence="2" id="KW-1185">Reference proteome</keyword>
<reference evidence="1 2" key="1">
    <citation type="journal article" date="2018" name="J. Microbiol.">
        <title>Baekduia soli gen. nov., sp. nov., a novel bacterium isolated from the soil of Baekdu Mountain and proposal of a novel family name, Baekduiaceae fam. nov.</title>
        <authorList>
            <person name="An D.S."/>
            <person name="Siddiqi M.Z."/>
            <person name="Kim K.H."/>
            <person name="Yu H.S."/>
            <person name="Im W.T."/>
        </authorList>
    </citation>
    <scope>NUCLEOTIDE SEQUENCE [LARGE SCALE GENOMIC DNA]</scope>
    <source>
        <strain evidence="1 2">BR7-21</strain>
    </source>
</reference>
<sequence>MHRQHIELLEARQILAEHAVRPHLHTVLTITEARMVIDGERPERIGRVLSRLREARAADGRIDASGSLRALERSRKYEDVGGL</sequence>
<dbReference type="RefSeq" id="WP_146921576.1">
    <property type="nucleotide sequence ID" value="NZ_CP042430.1"/>
</dbReference>
<name>A0A5B8U7X0_9ACTN</name>
<evidence type="ECO:0000313" key="1">
    <source>
        <dbReference type="EMBL" id="QEC49213.1"/>
    </source>
</evidence>
<dbReference type="AlphaFoldDB" id="A0A5B8U7X0"/>
<dbReference type="EMBL" id="CP042430">
    <property type="protein sequence ID" value="QEC49213.1"/>
    <property type="molecule type" value="Genomic_DNA"/>
</dbReference>
<dbReference type="KEGG" id="bsol:FSW04_17600"/>
<proteinExistence type="predicted"/>
<gene>
    <name evidence="1" type="ORF">FSW04_17600</name>
</gene>
<evidence type="ECO:0000313" key="2">
    <source>
        <dbReference type="Proteomes" id="UP000321805"/>
    </source>
</evidence>
<accession>A0A5B8U7X0</accession>